<dbReference type="PATRIC" id="fig|1349767.4.peg.2587"/>
<evidence type="ECO:0000313" key="4">
    <source>
        <dbReference type="Proteomes" id="UP000027604"/>
    </source>
</evidence>
<proteinExistence type="predicted"/>
<protein>
    <submittedName>
        <fullName evidence="3">Uncharacterized protein</fullName>
    </submittedName>
</protein>
<evidence type="ECO:0000313" key="3">
    <source>
        <dbReference type="EMBL" id="CDG81537.1"/>
    </source>
</evidence>
<dbReference type="STRING" id="1349767.GJA_880"/>
<organism evidence="3 4">
    <name type="scientific">Janthinobacterium agaricidamnosum NBRC 102515 = DSM 9628</name>
    <dbReference type="NCBI Taxonomy" id="1349767"/>
    <lineage>
        <taxon>Bacteria</taxon>
        <taxon>Pseudomonadati</taxon>
        <taxon>Pseudomonadota</taxon>
        <taxon>Betaproteobacteria</taxon>
        <taxon>Burkholderiales</taxon>
        <taxon>Oxalobacteraceae</taxon>
        <taxon>Janthinobacterium</taxon>
    </lineage>
</organism>
<dbReference type="AlphaFoldDB" id="W0V2Q2"/>
<dbReference type="eggNOG" id="COG3547">
    <property type="taxonomic scope" value="Bacteria"/>
</dbReference>
<evidence type="ECO:0000256" key="1">
    <source>
        <dbReference type="SAM" id="Coils"/>
    </source>
</evidence>
<sequence>MKNPSRAVLGIEVSKLWIKAVLLAHGEIFIKALENDLAGHRWLCGWLLRHDVEADGLHVCLLVNGPYGEAPALNLAGLGMQIHDADPGALEQFRQSDMPHQEVSGPKSALALLLARFCAAGHATPWEAPAPGELALRLNLRRLKILNLVRLQERERLGQHLRAGQHALFMLLQSQIVCIEQQIDQQQQEIDAYMRSHPALRTSPPVRRPAPLAGQEASRNRALPH</sequence>
<evidence type="ECO:0000256" key="2">
    <source>
        <dbReference type="SAM" id="MobiDB-lite"/>
    </source>
</evidence>
<name>W0V2Q2_9BURK</name>
<dbReference type="HOGENOM" id="CLU_1228562_0_0_4"/>
<accession>W0V2Q2</accession>
<keyword evidence="1" id="KW-0175">Coiled coil</keyword>
<dbReference type="RefSeq" id="WP_038489113.1">
    <property type="nucleotide sequence ID" value="NZ_BCTH01000101.1"/>
</dbReference>
<dbReference type="Proteomes" id="UP000027604">
    <property type="component" value="Chromosome I"/>
</dbReference>
<dbReference type="KEGG" id="jag:GJA_880"/>
<gene>
    <name evidence="3" type="ORF">GJA_880</name>
</gene>
<reference evidence="3 4" key="1">
    <citation type="journal article" date="2015" name="Genome Announc.">
        <title>Genome Sequence of Mushroom Soft-Rot Pathogen Janthinobacterium agaricidamnosum.</title>
        <authorList>
            <person name="Graupner K."/>
            <person name="Lackner G."/>
            <person name="Hertweck C."/>
        </authorList>
    </citation>
    <scope>NUCLEOTIDE SEQUENCE [LARGE SCALE GENOMIC DNA]</scope>
    <source>
        <strain evidence="4">NBRC 102515 / DSM 9628</strain>
    </source>
</reference>
<dbReference type="EMBL" id="HG322949">
    <property type="protein sequence ID" value="CDG81537.1"/>
    <property type="molecule type" value="Genomic_DNA"/>
</dbReference>
<feature type="coiled-coil region" evidence="1">
    <location>
        <begin position="169"/>
        <end position="196"/>
    </location>
</feature>
<feature type="region of interest" description="Disordered" evidence="2">
    <location>
        <begin position="199"/>
        <end position="225"/>
    </location>
</feature>
<keyword evidence="4" id="KW-1185">Reference proteome</keyword>
<dbReference type="OrthoDB" id="8702257at2"/>